<dbReference type="Gene3D" id="3.90.1410.10">
    <property type="entry name" value="set domain protein methyltransferase, domain 1"/>
    <property type="match status" value="1"/>
</dbReference>
<accession>A0A7S3T8P1</accession>
<dbReference type="Pfam" id="PF09273">
    <property type="entry name" value="Rubis-subs-bind"/>
    <property type="match status" value="1"/>
</dbReference>
<dbReference type="Pfam" id="PF00856">
    <property type="entry name" value="SET"/>
    <property type="match status" value="1"/>
</dbReference>
<evidence type="ECO:0000259" key="4">
    <source>
        <dbReference type="Pfam" id="PF00856"/>
    </source>
</evidence>
<dbReference type="CDD" id="cd10527">
    <property type="entry name" value="SET_LSMT"/>
    <property type="match status" value="1"/>
</dbReference>
<dbReference type="InterPro" id="IPR015353">
    <property type="entry name" value="Rubisco_LSMT_subst-bd"/>
</dbReference>
<evidence type="ECO:0000256" key="3">
    <source>
        <dbReference type="ARBA" id="ARBA00022691"/>
    </source>
</evidence>
<evidence type="ECO:0000256" key="1">
    <source>
        <dbReference type="ARBA" id="ARBA00022603"/>
    </source>
</evidence>
<dbReference type="SUPFAM" id="SSF82199">
    <property type="entry name" value="SET domain"/>
    <property type="match status" value="1"/>
</dbReference>
<dbReference type="Gene3D" id="3.90.1420.10">
    <property type="entry name" value="Rubisco LSMT, substrate-binding domain"/>
    <property type="match status" value="1"/>
</dbReference>
<sequence length="392" mass="41921">MNVVAVAVPAFSPGTPEHALATWVRREGGFVGKVRVETRDGLRGLFVTEPVRAGELLVSVPPGCIVSADEDPQWGLSLRELLTARLVGARTRGQCQPYLDSLPTLDGAPLLCDWSDEELEQLQAAELAELARGMPPFVAASCERVRPYVQAEASVVEWAERMVRTRAMFFDTGVSRRMSLVPVVDLANHRTPPRRSAMDGELLEPVALGSDGESVALVARSDLRTGEEVCLTYRHEGNGQLLLHYGFAEMICADQPCFETLRLGASSTPLAAALHLGSDEADAAALAALRRHLVDGGAEGEAASALDTGVCSALAAACEAELRRMPTSEEEDARELASLSLSADDAGRRRSALTFRVVQKAQLARVAQMLHSLLACGGAPTAAQVWQRSCVA</sequence>
<dbReference type="GO" id="GO:0016279">
    <property type="term" value="F:protein-lysine N-methyltransferase activity"/>
    <property type="evidence" value="ECO:0007669"/>
    <property type="project" value="TreeGrafter"/>
</dbReference>
<keyword evidence="2" id="KW-0808">Transferase</keyword>
<dbReference type="InterPro" id="IPR046341">
    <property type="entry name" value="SET_dom_sf"/>
</dbReference>
<evidence type="ECO:0000259" key="5">
    <source>
        <dbReference type="Pfam" id="PF09273"/>
    </source>
</evidence>
<gene>
    <name evidence="6" type="ORF">EHUX00137_LOCUS34113</name>
</gene>
<dbReference type="AlphaFoldDB" id="A0A7S3T8P1"/>
<dbReference type="SUPFAM" id="SSF81822">
    <property type="entry name" value="RuBisCo LSMT C-terminal, substrate-binding domain"/>
    <property type="match status" value="1"/>
</dbReference>
<dbReference type="InterPro" id="IPR001214">
    <property type="entry name" value="SET_dom"/>
</dbReference>
<name>A0A7S3T8P1_EMIHU</name>
<feature type="domain" description="Rubisco LSMT substrate-binding" evidence="5">
    <location>
        <begin position="281"/>
        <end position="360"/>
    </location>
</feature>
<protein>
    <recommendedName>
        <fullName evidence="7">SET domain-containing protein</fullName>
    </recommendedName>
</protein>
<dbReference type="GO" id="GO:0032259">
    <property type="term" value="P:methylation"/>
    <property type="evidence" value="ECO:0007669"/>
    <property type="project" value="UniProtKB-KW"/>
</dbReference>
<reference evidence="6" key="1">
    <citation type="submission" date="2021-01" db="EMBL/GenBank/DDBJ databases">
        <authorList>
            <person name="Corre E."/>
            <person name="Pelletier E."/>
            <person name="Niang G."/>
            <person name="Scheremetjew M."/>
            <person name="Finn R."/>
            <person name="Kale V."/>
            <person name="Holt S."/>
            <person name="Cochrane G."/>
            <person name="Meng A."/>
            <person name="Brown T."/>
            <person name="Cohen L."/>
        </authorList>
    </citation>
    <scope>NUCLEOTIDE SEQUENCE</scope>
    <source>
        <strain evidence="6">379</strain>
    </source>
</reference>
<keyword evidence="1" id="KW-0489">Methyltransferase</keyword>
<organism evidence="6">
    <name type="scientific">Emiliania huxleyi</name>
    <name type="common">Coccolithophore</name>
    <name type="synonym">Pontosphaera huxleyi</name>
    <dbReference type="NCBI Taxonomy" id="2903"/>
    <lineage>
        <taxon>Eukaryota</taxon>
        <taxon>Haptista</taxon>
        <taxon>Haptophyta</taxon>
        <taxon>Prymnesiophyceae</taxon>
        <taxon>Isochrysidales</taxon>
        <taxon>Noelaerhabdaceae</taxon>
        <taxon>Emiliania</taxon>
    </lineage>
</organism>
<evidence type="ECO:0008006" key="7">
    <source>
        <dbReference type="Google" id="ProtNLM"/>
    </source>
</evidence>
<proteinExistence type="predicted"/>
<evidence type="ECO:0000313" key="6">
    <source>
        <dbReference type="EMBL" id="CAE0577053.1"/>
    </source>
</evidence>
<dbReference type="PANTHER" id="PTHR13271">
    <property type="entry name" value="UNCHARACTERIZED PUTATIVE METHYLTRANSFERASE"/>
    <property type="match status" value="1"/>
</dbReference>
<dbReference type="InterPro" id="IPR036464">
    <property type="entry name" value="Rubisco_LSMT_subst-bd_sf"/>
</dbReference>
<evidence type="ECO:0000256" key="2">
    <source>
        <dbReference type="ARBA" id="ARBA00022679"/>
    </source>
</evidence>
<dbReference type="EMBL" id="HBIR01043714">
    <property type="protein sequence ID" value="CAE0577053.1"/>
    <property type="molecule type" value="Transcribed_RNA"/>
</dbReference>
<feature type="domain" description="SET" evidence="4">
    <location>
        <begin position="43"/>
        <end position="233"/>
    </location>
</feature>
<dbReference type="InterPro" id="IPR050600">
    <property type="entry name" value="SETD3_SETD6_MTase"/>
</dbReference>
<keyword evidence="3" id="KW-0949">S-adenosyl-L-methionine</keyword>